<dbReference type="AlphaFoldDB" id="A0A2W5K4F7"/>
<dbReference type="Gene3D" id="2.160.20.10">
    <property type="entry name" value="Single-stranded right-handed beta-helix, Pectin lyase-like"/>
    <property type="match status" value="1"/>
</dbReference>
<dbReference type="InterPro" id="IPR011050">
    <property type="entry name" value="Pectin_lyase_fold/virulence"/>
</dbReference>
<dbReference type="SUPFAM" id="SSF51126">
    <property type="entry name" value="Pectin lyase-like"/>
    <property type="match status" value="1"/>
</dbReference>
<dbReference type="Proteomes" id="UP000249046">
    <property type="component" value="Unassembled WGS sequence"/>
</dbReference>
<dbReference type="EMBL" id="QFPO01000023">
    <property type="protein sequence ID" value="PZQ09965.1"/>
    <property type="molecule type" value="Genomic_DNA"/>
</dbReference>
<keyword evidence="1" id="KW-0732">Signal</keyword>
<evidence type="ECO:0000313" key="3">
    <source>
        <dbReference type="Proteomes" id="UP000249046"/>
    </source>
</evidence>
<feature type="chain" id="PRO_5015980776" description="Right handed beta helix domain-containing protein" evidence="1">
    <location>
        <begin position="22"/>
        <end position="499"/>
    </location>
</feature>
<feature type="signal peptide" evidence="1">
    <location>
        <begin position="1"/>
        <end position="21"/>
    </location>
</feature>
<comment type="caution">
    <text evidence="2">The sequence shown here is derived from an EMBL/GenBank/DDBJ whole genome shotgun (WGS) entry which is preliminary data.</text>
</comment>
<dbReference type="InterPro" id="IPR012334">
    <property type="entry name" value="Pectin_lyas_fold"/>
</dbReference>
<evidence type="ECO:0000256" key="1">
    <source>
        <dbReference type="SAM" id="SignalP"/>
    </source>
</evidence>
<sequence length="499" mass="49530">MPHRSRLLFAAALLAAAAADAATFSVTNTANGGTGSLRQAILDANAAAGADTIEFSIPGAGPHTISITTSLPGLTGPVTIDGYTQAGATPNTLSIGTNAQIRIEIRGPGDFSASGLTLLVGAVDSTIRGLSINRFGGSQINLLADRATVIGNFIGTGPDGTTVYPSAPGTRLGLSVIGDFAQIGGTARAQRNLVSGNSHSGIYVGGSHARVQGNLVGTDRTGASARGNSCGISIGTTGTGAEATVDTLVGGDDVPGTTPGNVVSGNTRCGIEIVSGADHYLKRNLIGLAAFPLATVPNGGPGIAVRGGDRILIGSGFPGEVNNGIAGNAGPGVLVTGPGDASAPQRVSIFGNAIFGNAGLAIDLAVAGVEGPTPNDPLDADEGPNGLQNAPVLTGVTSEGRIRGQLGAKPDTTYYIDFYTTTACGPDAPPGGSSYLTYATVLTGADGTAIFEGPVPSLPDGTFATATATLQMSVGSGPTSEFSPCLRLGDRLFEDDFEP</sequence>
<evidence type="ECO:0008006" key="4">
    <source>
        <dbReference type="Google" id="ProtNLM"/>
    </source>
</evidence>
<name>A0A2W5K4F7_9GAMM</name>
<protein>
    <recommendedName>
        <fullName evidence="4">Right handed beta helix domain-containing protein</fullName>
    </recommendedName>
</protein>
<accession>A0A2W5K4F7</accession>
<evidence type="ECO:0000313" key="2">
    <source>
        <dbReference type="EMBL" id="PZQ09965.1"/>
    </source>
</evidence>
<proteinExistence type="predicted"/>
<gene>
    <name evidence="2" type="ORF">DI564_16655</name>
</gene>
<reference evidence="2 3" key="1">
    <citation type="submission" date="2017-08" db="EMBL/GenBank/DDBJ databases">
        <title>Infants hospitalized years apart are colonized by the same room-sourced microbial strains.</title>
        <authorList>
            <person name="Brooks B."/>
            <person name="Olm M.R."/>
            <person name="Firek B.A."/>
            <person name="Baker R."/>
            <person name="Thomas B.C."/>
            <person name="Morowitz M.J."/>
            <person name="Banfield J.F."/>
        </authorList>
    </citation>
    <scope>NUCLEOTIDE SEQUENCE [LARGE SCALE GENOMIC DNA]</scope>
    <source>
        <strain evidence="2">S2_005_003_R2_42</strain>
    </source>
</reference>
<organism evidence="2 3">
    <name type="scientific">Rhodanobacter denitrificans</name>
    <dbReference type="NCBI Taxonomy" id="666685"/>
    <lineage>
        <taxon>Bacteria</taxon>
        <taxon>Pseudomonadati</taxon>
        <taxon>Pseudomonadota</taxon>
        <taxon>Gammaproteobacteria</taxon>
        <taxon>Lysobacterales</taxon>
        <taxon>Rhodanobacteraceae</taxon>
        <taxon>Rhodanobacter</taxon>
    </lineage>
</organism>